<dbReference type="InterPro" id="IPR007854">
    <property type="entry name" value="Fip1_dom"/>
</dbReference>
<name>A0A7I8IKU1_SPIIN</name>
<dbReference type="GO" id="GO:0016607">
    <property type="term" value="C:nuclear speck"/>
    <property type="evidence" value="ECO:0007669"/>
    <property type="project" value="TreeGrafter"/>
</dbReference>
<dbReference type="GO" id="GO:0003723">
    <property type="term" value="F:RNA binding"/>
    <property type="evidence" value="ECO:0007669"/>
    <property type="project" value="TreeGrafter"/>
</dbReference>
<evidence type="ECO:0000256" key="3">
    <source>
        <dbReference type="ARBA" id="ARBA00022664"/>
    </source>
</evidence>
<keyword evidence="8" id="KW-1185">Reference proteome</keyword>
<feature type="compositionally biased region" description="Basic and acidic residues" evidence="5">
    <location>
        <begin position="1151"/>
        <end position="1164"/>
    </location>
</feature>
<proteinExistence type="inferred from homology"/>
<feature type="compositionally biased region" description="Basic and acidic residues" evidence="5">
    <location>
        <begin position="956"/>
        <end position="1020"/>
    </location>
</feature>
<feature type="domain" description="Pre-mRNA polyadenylation factor Fip1" evidence="6">
    <location>
        <begin position="363"/>
        <end position="405"/>
    </location>
</feature>
<feature type="region of interest" description="Disordered" evidence="5">
    <location>
        <begin position="645"/>
        <end position="915"/>
    </location>
</feature>
<reference evidence="7 8" key="1">
    <citation type="submission" date="2019-12" db="EMBL/GenBank/DDBJ databases">
        <authorList>
            <person name="Scholz U."/>
            <person name="Mascher M."/>
            <person name="Fiebig A."/>
        </authorList>
    </citation>
    <scope>NUCLEOTIDE SEQUENCE</scope>
</reference>
<evidence type="ECO:0000313" key="7">
    <source>
        <dbReference type="EMBL" id="CAA2617924.1"/>
    </source>
</evidence>
<feature type="compositionally biased region" description="Basic and acidic residues" evidence="5">
    <location>
        <begin position="1027"/>
        <end position="1037"/>
    </location>
</feature>
<sequence length="1289" mass="142396">MADEDEFGDLYVDVLRPASGPPQSLPSSSNDARLGSSKPAALDPNFLFEGDDDEDEEDKGVFHGASDSYVGPTSRTSPRGPEPSIVVESRKGRDEDWMLGDGRVPEEQPFSLDEEEEEVESTVLEASRVKVEEEKDVGIHEVLLATAPGKKASRTMEIDHRVDDVDQEPVIPGLSAVSPAPSAFRGMDDSDEKISRSEDLESDSDDDLQIVLNDDNVGRPFGGDEEEDLVIVTDEDHHHHHAVEEQEYGDELTQAPLDGERNEVLESSKGNGGVGGIGLRIGYNSHGFHGQHHSQFKYIRPGAAGIPGGSTGSTGATSGQARPSPAMGPMTARTRGMQKGPHSARAYGSGLDFTLPSHKTIFDVDIDGFEEKPWRHPGVDISDFFNFGLDEESWRDYRKHLEQLRLEATMQSKIRVYESGRSEQDYDPDLPPELAAATGAQDYSDSTHHGKPDGGCIDLIGPGIGAVRSHAQLPTGRAIQVEGGCGDRLPSIDTRRPRMRDSDAIIEIVLQDSVDDSITSNGTSNQQPYERQGKDFGASHESEEHDRDADSEYLEHTLPVFSDRKGEMIDGKETFTGSVENSAQKGTAFCPLLQMCHVSIPTTQNHIVLFMMLTVVVHGHGTQVSIHERYSHVSDDGSNAAIATQSDNLQVDDDLKDKSGASKGDEGVLKLSPSTEGTAGEIILEGEGDGEQNERLALDDGGDIEDEERASDFRDSDETQKDNGSQNAIKKQKFTAHDDQPTVQGGGVDPRVTQSGSRKGKLLSSKDYPKRRDSAEEEVQHGRTRQTGDPKRHHDEEKRSSQRRDDHGRDVGHVDRHHNASKGRQDSSQSHPPVESRPAHHGRRSEGLEKAKERDASVGVRQRRDDDTYGRRGKDGDTKRDHGEEIGGSRHRDKVRIGEKKGKDADLHSRKHVDDGDRKVIIEILQGRMRNNGGERRIRRSIPSMDTGIGTMALLVREKDDASDPRKREEQVRDNSTRHRDDNWRQGEKEDRQRFKQPHEDTQKHRERDDRSGRLVEDKNSSGGGRRYPDRNADYVDKHKRAEHGAREEMHSHENQLSSKEKNSRQQRSSSNIDHHKSADGRKMNRESQKESSRKNREAEGGELKVGTGKRKRGDRGGLQSEKNRPPGNHTEENLAASDEDDPQNVKRGRSKLERWTSHKERDFNSNSLQSLPSSSKAGEAEVNGSEAAPLEQVGKSDDGGAGGGAEVKGTEATQPSDSTGKENDRHLDTVAKLKKRSERFKVPLPGEKDGVGAAKKSEGEVPLTQSETPVDSDIKQERPARKRRWSSS</sequence>
<dbReference type="EMBL" id="LR743590">
    <property type="protein sequence ID" value="CAA2617924.1"/>
    <property type="molecule type" value="Genomic_DNA"/>
</dbReference>
<dbReference type="Pfam" id="PF05182">
    <property type="entry name" value="Fip1"/>
    <property type="match status" value="1"/>
</dbReference>
<comment type="subcellular location">
    <subcellularLocation>
        <location evidence="1">Nucleus</location>
    </subcellularLocation>
</comment>
<feature type="region of interest" description="Disordered" evidence="5">
    <location>
        <begin position="481"/>
        <end position="500"/>
    </location>
</feature>
<evidence type="ECO:0000256" key="1">
    <source>
        <dbReference type="ARBA" id="ARBA00004123"/>
    </source>
</evidence>
<feature type="region of interest" description="Disordered" evidence="5">
    <location>
        <begin position="1"/>
        <end position="123"/>
    </location>
</feature>
<accession>A0A7I8IKU1</accession>
<feature type="compositionally biased region" description="Low complexity" evidence="5">
    <location>
        <begin position="1165"/>
        <end position="1176"/>
    </location>
</feature>
<keyword evidence="3" id="KW-0507">mRNA processing</keyword>
<evidence type="ECO:0000256" key="2">
    <source>
        <dbReference type="ARBA" id="ARBA00007459"/>
    </source>
</evidence>
<feature type="compositionally biased region" description="Basic and acidic residues" evidence="5">
    <location>
        <begin position="531"/>
        <end position="552"/>
    </location>
</feature>
<feature type="compositionally biased region" description="Acidic residues" evidence="5">
    <location>
        <begin position="49"/>
        <end position="58"/>
    </location>
</feature>
<feature type="compositionally biased region" description="Basic and acidic residues" evidence="5">
    <location>
        <begin position="1043"/>
        <end position="1064"/>
    </location>
</feature>
<dbReference type="PANTHER" id="PTHR36884:SF1">
    <property type="entry name" value="FIP1[V]-LIKE PROTEIN"/>
    <property type="match status" value="1"/>
</dbReference>
<dbReference type="EMBL" id="CACRZD030000003">
    <property type="protein sequence ID" value="CAA6657617.1"/>
    <property type="molecule type" value="Genomic_DNA"/>
</dbReference>
<gene>
    <name evidence="7" type="ORF">SI7747_03004085</name>
</gene>
<feature type="region of interest" description="Disordered" evidence="5">
    <location>
        <begin position="516"/>
        <end position="552"/>
    </location>
</feature>
<comment type="similarity">
    <text evidence="2">Belongs to the FIP1 family.</text>
</comment>
<protein>
    <recommendedName>
        <fullName evidence="6">Pre-mRNA polyadenylation factor Fip1 domain-containing protein</fullName>
    </recommendedName>
</protein>
<feature type="compositionally biased region" description="Basic and acidic residues" evidence="5">
    <location>
        <begin position="844"/>
        <end position="915"/>
    </location>
</feature>
<keyword evidence="4" id="KW-0539">Nucleus</keyword>
<feature type="compositionally biased region" description="Basic and acidic residues" evidence="5">
    <location>
        <begin position="767"/>
        <end position="818"/>
    </location>
</feature>
<dbReference type="PANTHER" id="PTHR36884">
    <property type="entry name" value="FIP1[III]-LIKE PROTEIN"/>
    <property type="match status" value="1"/>
</dbReference>
<feature type="region of interest" description="Disordered" evidence="5">
    <location>
        <begin position="420"/>
        <end position="455"/>
    </location>
</feature>
<feature type="region of interest" description="Disordered" evidence="5">
    <location>
        <begin position="930"/>
        <end position="1289"/>
    </location>
</feature>
<feature type="compositionally biased region" description="Basic and acidic residues" evidence="5">
    <location>
        <begin position="1247"/>
        <end position="1260"/>
    </location>
</feature>
<feature type="compositionally biased region" description="Basic and acidic residues" evidence="5">
    <location>
        <begin position="1220"/>
        <end position="1232"/>
    </location>
</feature>
<evidence type="ECO:0000256" key="4">
    <source>
        <dbReference type="ARBA" id="ARBA00023242"/>
    </source>
</evidence>
<dbReference type="Proteomes" id="UP001189122">
    <property type="component" value="Unassembled WGS sequence"/>
</dbReference>
<feature type="compositionally biased region" description="Basic and acidic residues" evidence="5">
    <location>
        <begin position="1122"/>
        <end position="1133"/>
    </location>
</feature>
<feature type="region of interest" description="Disordered" evidence="5">
    <location>
        <begin position="161"/>
        <end position="206"/>
    </location>
</feature>
<evidence type="ECO:0000259" key="6">
    <source>
        <dbReference type="Pfam" id="PF05182"/>
    </source>
</evidence>
<feature type="region of interest" description="Disordered" evidence="5">
    <location>
        <begin position="307"/>
        <end position="344"/>
    </location>
</feature>
<evidence type="ECO:0000313" key="8">
    <source>
        <dbReference type="Proteomes" id="UP001189122"/>
    </source>
</evidence>
<feature type="compositionally biased region" description="Acidic residues" evidence="5">
    <location>
        <begin position="700"/>
        <end position="709"/>
    </location>
</feature>
<feature type="compositionally biased region" description="Polar residues" evidence="5">
    <location>
        <begin position="516"/>
        <end position="529"/>
    </location>
</feature>
<evidence type="ECO:0000256" key="5">
    <source>
        <dbReference type="SAM" id="MobiDB-lite"/>
    </source>
</evidence>
<dbReference type="GO" id="GO:0006397">
    <property type="term" value="P:mRNA processing"/>
    <property type="evidence" value="ECO:0007669"/>
    <property type="project" value="UniProtKB-KW"/>
</dbReference>
<organism evidence="7">
    <name type="scientific">Spirodela intermedia</name>
    <name type="common">Intermediate duckweed</name>
    <dbReference type="NCBI Taxonomy" id="51605"/>
    <lineage>
        <taxon>Eukaryota</taxon>
        <taxon>Viridiplantae</taxon>
        <taxon>Streptophyta</taxon>
        <taxon>Embryophyta</taxon>
        <taxon>Tracheophyta</taxon>
        <taxon>Spermatophyta</taxon>
        <taxon>Magnoliopsida</taxon>
        <taxon>Liliopsida</taxon>
        <taxon>Araceae</taxon>
        <taxon>Lemnoideae</taxon>
        <taxon>Spirodela</taxon>
    </lineage>
</organism>
<dbReference type="InterPro" id="IPR044976">
    <property type="entry name" value="FIPS5/FIPS3-like"/>
</dbReference>
<feature type="compositionally biased region" description="Basic and acidic residues" evidence="5">
    <location>
        <begin position="653"/>
        <end position="668"/>
    </location>
</feature>
<feature type="compositionally biased region" description="Basic and acidic residues" evidence="5">
    <location>
        <begin position="710"/>
        <end position="721"/>
    </location>
</feature>
<feature type="compositionally biased region" description="Basic and acidic residues" evidence="5">
    <location>
        <begin position="1073"/>
        <end position="1103"/>
    </location>
</feature>
<feature type="compositionally biased region" description="Basic and acidic residues" evidence="5">
    <location>
        <begin position="186"/>
        <end position="199"/>
    </location>
</feature>